<dbReference type="Gene3D" id="1.10.10.10">
    <property type="entry name" value="Winged helix-like DNA-binding domain superfamily/Winged helix DNA-binding domain"/>
    <property type="match status" value="1"/>
</dbReference>
<dbReference type="OrthoDB" id="5507982at2"/>
<evidence type="ECO:0000259" key="5">
    <source>
        <dbReference type="Pfam" id="PF02631"/>
    </source>
</evidence>
<comment type="caution">
    <text evidence="6">The sequence shown here is derived from an EMBL/GenBank/DDBJ whole genome shotgun (WGS) entry which is preliminary data.</text>
</comment>
<comment type="subcellular location">
    <subcellularLocation>
        <location evidence="1">Cytoplasm</location>
    </subcellularLocation>
</comment>
<reference evidence="6 7" key="2">
    <citation type="submission" date="2019-09" db="EMBL/GenBank/DDBJ databases">
        <authorList>
            <person name="Jin C."/>
        </authorList>
    </citation>
    <scope>NUCLEOTIDE SEQUENCE [LARGE SCALE GENOMIC DNA]</scope>
    <source>
        <strain evidence="6 7">BN140002</strain>
    </source>
</reference>
<evidence type="ECO:0000313" key="7">
    <source>
        <dbReference type="Proteomes" id="UP000323142"/>
    </source>
</evidence>
<dbReference type="RefSeq" id="WP_149817961.1">
    <property type="nucleotide sequence ID" value="NZ_VUOA01000022.1"/>
</dbReference>
<protein>
    <recommendedName>
        <fullName evidence="3">Regulatory protein RecX</fullName>
    </recommendedName>
</protein>
<name>A0A5B2VEL3_9HYPH</name>
<evidence type="ECO:0000256" key="4">
    <source>
        <dbReference type="ARBA" id="ARBA00022490"/>
    </source>
</evidence>
<dbReference type="InterPro" id="IPR036388">
    <property type="entry name" value="WH-like_DNA-bd_sf"/>
</dbReference>
<proteinExistence type="inferred from homology"/>
<evidence type="ECO:0000313" key="6">
    <source>
        <dbReference type="EMBL" id="KAA2236799.1"/>
    </source>
</evidence>
<dbReference type="GO" id="GO:0005737">
    <property type="term" value="C:cytoplasm"/>
    <property type="evidence" value="ECO:0007669"/>
    <property type="project" value="UniProtKB-SubCell"/>
</dbReference>
<evidence type="ECO:0000256" key="1">
    <source>
        <dbReference type="ARBA" id="ARBA00004496"/>
    </source>
</evidence>
<gene>
    <name evidence="6" type="ORF">F0L46_12440</name>
</gene>
<reference evidence="6 7" key="1">
    <citation type="submission" date="2019-09" db="EMBL/GenBank/DDBJ databases">
        <title>Salinarimonas rosea gen. nov., sp. nov., a new member of the a-2 subgroup of the Proteobacteria.</title>
        <authorList>
            <person name="Liu J."/>
        </authorList>
    </citation>
    <scope>NUCLEOTIDE SEQUENCE [LARGE SCALE GENOMIC DNA]</scope>
    <source>
        <strain evidence="6 7">BN140002</strain>
    </source>
</reference>
<feature type="domain" description="RecX second three-helical" evidence="5">
    <location>
        <begin position="77"/>
        <end position="117"/>
    </location>
</feature>
<sequence>MKPDAPARKPPKPVTLAYLERAALYYLERYASSAENLRRVLVRKVERRCRERDEDPAEVMPLVDEVIRRAVSGGYVDDKVYAEGRVAALRRRGGSARGIAMKLAAKGLDRELIDTALDAHDTDDATAALALARRKRIGPFRVKDRAEHRDRDLGALARGGFSFDVARRVIDGDGTLDD</sequence>
<dbReference type="EMBL" id="VUOA01000022">
    <property type="protein sequence ID" value="KAA2236799.1"/>
    <property type="molecule type" value="Genomic_DNA"/>
</dbReference>
<comment type="similarity">
    <text evidence="2">Belongs to the RecX family.</text>
</comment>
<organism evidence="6 7">
    <name type="scientific">Salinarimonas soli</name>
    <dbReference type="NCBI Taxonomy" id="1638099"/>
    <lineage>
        <taxon>Bacteria</taxon>
        <taxon>Pseudomonadati</taxon>
        <taxon>Pseudomonadota</taxon>
        <taxon>Alphaproteobacteria</taxon>
        <taxon>Hyphomicrobiales</taxon>
        <taxon>Salinarimonadaceae</taxon>
        <taxon>Salinarimonas</taxon>
    </lineage>
</organism>
<evidence type="ECO:0000256" key="2">
    <source>
        <dbReference type="ARBA" id="ARBA00009695"/>
    </source>
</evidence>
<dbReference type="InterPro" id="IPR053924">
    <property type="entry name" value="RecX_HTH_2nd"/>
</dbReference>
<evidence type="ECO:0000256" key="3">
    <source>
        <dbReference type="ARBA" id="ARBA00018111"/>
    </source>
</evidence>
<keyword evidence="7" id="KW-1185">Reference proteome</keyword>
<dbReference type="Pfam" id="PF02631">
    <property type="entry name" value="RecX_HTH2"/>
    <property type="match status" value="1"/>
</dbReference>
<keyword evidence="4" id="KW-0963">Cytoplasm</keyword>
<dbReference type="Proteomes" id="UP000323142">
    <property type="component" value="Unassembled WGS sequence"/>
</dbReference>
<dbReference type="AlphaFoldDB" id="A0A5B2VEL3"/>
<accession>A0A5B2VEL3</accession>